<reference evidence="2 3" key="1">
    <citation type="submission" date="2018-01" db="EMBL/GenBank/DDBJ databases">
        <title>Species boundaries and ecological features among Paraburkholderia terrae DSMZ17804T, P. hospita DSMZ17164T and P. caribensis DSMZ13236T.</title>
        <authorList>
            <person name="Pratama A.A."/>
        </authorList>
    </citation>
    <scope>NUCLEOTIDE SEQUENCE [LARGE SCALE GENOMIC DNA]</scope>
    <source>
        <strain evidence="2 3">DSM 17804</strain>
    </source>
</reference>
<dbReference type="EMBL" id="CP026112">
    <property type="protein sequence ID" value="AUT63326.1"/>
    <property type="molecule type" value="Genomic_DNA"/>
</dbReference>
<dbReference type="KEGG" id="pter:C2L65_27735"/>
<organism evidence="2 3">
    <name type="scientific">Paraburkholderia terrae</name>
    <dbReference type="NCBI Taxonomy" id="311230"/>
    <lineage>
        <taxon>Bacteria</taxon>
        <taxon>Pseudomonadati</taxon>
        <taxon>Pseudomonadota</taxon>
        <taxon>Betaproteobacteria</taxon>
        <taxon>Burkholderiales</taxon>
        <taxon>Burkholderiaceae</taxon>
        <taxon>Paraburkholderia</taxon>
    </lineage>
</organism>
<feature type="chain" id="PRO_5014420019" evidence="1">
    <location>
        <begin position="21"/>
        <end position="89"/>
    </location>
</feature>
<evidence type="ECO:0000313" key="3">
    <source>
        <dbReference type="Proteomes" id="UP000243502"/>
    </source>
</evidence>
<proteinExistence type="predicted"/>
<protein>
    <submittedName>
        <fullName evidence="2">DUF4148 domain-containing protein</fullName>
    </submittedName>
</protein>
<evidence type="ECO:0000313" key="2">
    <source>
        <dbReference type="EMBL" id="AUT63326.1"/>
    </source>
</evidence>
<accession>A0A2I8EUT9</accession>
<dbReference type="OrthoDB" id="9115144at2"/>
<dbReference type="AlphaFoldDB" id="A0A2I8EUT9"/>
<name>A0A2I8EUT9_9BURK</name>
<gene>
    <name evidence="2" type="ORF">C2L65_27735</name>
</gene>
<keyword evidence="1" id="KW-0732">Signal</keyword>
<dbReference type="Proteomes" id="UP000243502">
    <property type="component" value="Chromosome 2"/>
</dbReference>
<evidence type="ECO:0000256" key="1">
    <source>
        <dbReference type="SAM" id="SignalP"/>
    </source>
</evidence>
<feature type="signal peptide" evidence="1">
    <location>
        <begin position="1"/>
        <end position="20"/>
    </location>
</feature>
<dbReference type="RefSeq" id="WP_042317300.1">
    <property type="nucleotide sequence ID" value="NZ_CP026112.1"/>
</dbReference>
<sequence length="89" mass="9162">MKLYQSITVCLALIAGVAADGCFAQTAINQQGAVTDGNAPQVSEVAVPAVTLAPSVPVGKTRAQVMRELEDFQKNGGPALMLDIYRGGG</sequence>